<protein>
    <submittedName>
        <fullName evidence="2">F-box/LRR-repeat protein 13-like isoform X2</fullName>
    </submittedName>
</protein>
<organism evidence="2">
    <name type="scientific">Rhizophora mucronata</name>
    <name type="common">Asiatic mangrove</name>
    <dbReference type="NCBI Taxonomy" id="61149"/>
    <lineage>
        <taxon>Eukaryota</taxon>
        <taxon>Viridiplantae</taxon>
        <taxon>Streptophyta</taxon>
        <taxon>Embryophyta</taxon>
        <taxon>Tracheophyta</taxon>
        <taxon>Spermatophyta</taxon>
        <taxon>Magnoliopsida</taxon>
        <taxon>eudicotyledons</taxon>
        <taxon>Gunneridae</taxon>
        <taxon>Pentapetalae</taxon>
        <taxon>rosids</taxon>
        <taxon>fabids</taxon>
        <taxon>Malpighiales</taxon>
        <taxon>Rhizophoraceae</taxon>
        <taxon>Rhizophora</taxon>
    </lineage>
</organism>
<evidence type="ECO:0000313" key="2">
    <source>
        <dbReference type="EMBL" id="MBX28104.1"/>
    </source>
</evidence>
<name>A0A2P2MD66_RHIMU</name>
<evidence type="ECO:0000256" key="1">
    <source>
        <dbReference type="SAM" id="Phobius"/>
    </source>
</evidence>
<proteinExistence type="predicted"/>
<dbReference type="EMBL" id="GGEC01047620">
    <property type="protein sequence ID" value="MBX28104.1"/>
    <property type="molecule type" value="Transcribed_RNA"/>
</dbReference>
<feature type="transmembrane region" description="Helical" evidence="1">
    <location>
        <begin position="29"/>
        <end position="46"/>
    </location>
</feature>
<reference evidence="2" key="1">
    <citation type="submission" date="2018-02" db="EMBL/GenBank/DDBJ databases">
        <title>Rhizophora mucronata_Transcriptome.</title>
        <authorList>
            <person name="Meera S.P."/>
            <person name="Sreeshan A."/>
            <person name="Augustine A."/>
        </authorList>
    </citation>
    <scope>NUCLEOTIDE SEQUENCE</scope>
    <source>
        <tissue evidence="2">Leaf</tissue>
    </source>
</reference>
<keyword evidence="1" id="KW-1133">Transmembrane helix</keyword>
<sequence>MASNEKHFLSLFIFQTINQFICPLSDILFQYNLFHIILFCGLDRIISTKNLKRVGMEVHAI</sequence>
<accession>A0A2P2MD66</accession>
<keyword evidence="1" id="KW-0812">Transmembrane</keyword>
<dbReference type="AlphaFoldDB" id="A0A2P2MD66"/>
<dbReference type="EMBL" id="GGEC01047614">
    <property type="protein sequence ID" value="MBX28098.1"/>
    <property type="molecule type" value="Transcribed_RNA"/>
</dbReference>
<keyword evidence="1" id="KW-0472">Membrane</keyword>